<keyword evidence="13" id="KW-1185">Reference proteome</keyword>
<dbReference type="GO" id="GO:0005634">
    <property type="term" value="C:nucleus"/>
    <property type="evidence" value="ECO:0007669"/>
    <property type="project" value="TreeGrafter"/>
</dbReference>
<dbReference type="SMART" id="SM00228">
    <property type="entry name" value="PDZ"/>
    <property type="match status" value="1"/>
</dbReference>
<dbReference type="GO" id="GO:0003779">
    <property type="term" value="F:actin binding"/>
    <property type="evidence" value="ECO:0007669"/>
    <property type="project" value="UniProtKB-KW"/>
</dbReference>
<feature type="region of interest" description="Disordered" evidence="10">
    <location>
        <begin position="898"/>
        <end position="922"/>
    </location>
</feature>
<feature type="compositionally biased region" description="Polar residues" evidence="10">
    <location>
        <begin position="1131"/>
        <end position="1140"/>
    </location>
</feature>
<dbReference type="Proteomes" id="UP001274896">
    <property type="component" value="Unassembled WGS sequence"/>
</dbReference>
<dbReference type="PROSITE" id="PS50106">
    <property type="entry name" value="PDZ"/>
    <property type="match status" value="1"/>
</dbReference>
<keyword evidence="2" id="KW-0488">Methylation</keyword>
<feature type="region of interest" description="Disordered" evidence="10">
    <location>
        <begin position="485"/>
        <end position="517"/>
    </location>
</feature>
<dbReference type="AlphaFoldDB" id="A0AAE0VD31"/>
<evidence type="ECO:0000256" key="4">
    <source>
        <dbReference type="ARBA" id="ARBA00022553"/>
    </source>
</evidence>
<evidence type="ECO:0000256" key="6">
    <source>
        <dbReference type="ARBA" id="ARBA00023212"/>
    </source>
</evidence>
<dbReference type="Gene3D" id="2.30.42.10">
    <property type="match status" value="1"/>
</dbReference>
<accession>A0AAE0VD31</accession>
<evidence type="ECO:0000256" key="1">
    <source>
        <dbReference type="ARBA" id="ARBA00004245"/>
    </source>
</evidence>
<dbReference type="GO" id="GO:0015629">
    <property type="term" value="C:actin cytoskeleton"/>
    <property type="evidence" value="ECO:0007669"/>
    <property type="project" value="TreeGrafter"/>
</dbReference>
<evidence type="ECO:0000313" key="13">
    <source>
        <dbReference type="Proteomes" id="UP001274896"/>
    </source>
</evidence>
<dbReference type="PANTHER" id="PTHR24217">
    <property type="entry name" value="PUTATIVE-RELATED"/>
    <property type="match status" value="1"/>
</dbReference>
<evidence type="ECO:0000256" key="3">
    <source>
        <dbReference type="ARBA" id="ARBA00022490"/>
    </source>
</evidence>
<evidence type="ECO:0000256" key="5">
    <source>
        <dbReference type="ARBA" id="ARBA00023203"/>
    </source>
</evidence>
<feature type="region of interest" description="Disordered" evidence="10">
    <location>
        <begin position="388"/>
        <end position="418"/>
    </location>
</feature>
<proteinExistence type="inferred from homology"/>
<dbReference type="PANTHER" id="PTHR24217:SF14">
    <property type="entry name" value="SYNAPTOPODIN 2-LIKE A"/>
    <property type="match status" value="1"/>
</dbReference>
<dbReference type="Pfam" id="PF00595">
    <property type="entry name" value="PDZ"/>
    <property type="match status" value="1"/>
</dbReference>
<protein>
    <recommendedName>
        <fullName evidence="9">Synaptopodin 2-like protein</fullName>
    </recommendedName>
</protein>
<feature type="compositionally biased region" description="Polar residues" evidence="10">
    <location>
        <begin position="485"/>
        <end position="498"/>
    </location>
</feature>
<keyword evidence="3" id="KW-0963">Cytoplasm</keyword>
<dbReference type="SUPFAM" id="SSF50156">
    <property type="entry name" value="PDZ domain-like"/>
    <property type="match status" value="1"/>
</dbReference>
<feature type="compositionally biased region" description="Polar residues" evidence="10">
    <location>
        <begin position="899"/>
        <end position="911"/>
    </location>
</feature>
<evidence type="ECO:0000256" key="9">
    <source>
        <dbReference type="ARBA" id="ARBA00069693"/>
    </source>
</evidence>
<evidence type="ECO:0000259" key="11">
    <source>
        <dbReference type="PROSITE" id="PS50106"/>
    </source>
</evidence>
<evidence type="ECO:0000256" key="8">
    <source>
        <dbReference type="ARBA" id="ARBA00057136"/>
    </source>
</evidence>
<feature type="region of interest" description="Disordered" evidence="10">
    <location>
        <begin position="155"/>
        <end position="221"/>
    </location>
</feature>
<comment type="function">
    <text evidence="8">Actin-associated protein that may play a role in modulating actin-based shape.</text>
</comment>
<dbReference type="GO" id="GO:0032233">
    <property type="term" value="P:positive regulation of actin filament bundle assembly"/>
    <property type="evidence" value="ECO:0007669"/>
    <property type="project" value="TreeGrafter"/>
</dbReference>
<sequence length="1182" mass="128025">MVVEEITITLSGGAPWGFRLQGGVEHQRPLQVAKVRKRSKACRAGLREGDELVSINESSCEHMSHAQAMNFIDSIPGSLRIRVKRAPAGFQSVVLVARAPSPRIDKEYRAALRAKSPSSSKVQQSSVRQAYYSTSMSQNVRSGVASPFGSEAYYGETDSDADVAAHDRQRKPKRRSPSNSPGKAGYTSPEMGEASEMSGYDSAPDVQGYTRMGFDSQDGSLPGVVHREVVYQPSPSGAWSSQTSTETSSMSADEQSSQDLVLEEEENGFQEPTNVPLVSPERAKGALRLTSRSQLVPMVGPVEKPVDEELTKTYMDKAKQAKLNRGDTLQDKQVKEARKKCRTIASLLTDAPNPHSKGVLMFKKRRQRSKKYTLTSYGSVDEDILQDSQEEDSHFLGSESELDEEGFSAAPDPTWDSDYLENLEKRSASRGLERNEAEEHCSLNTGLCDTTGRGAKLFEQQRKRAKEHAKKISIAQEQQSLMQSQSHHEIQTQPSNVSVQGKKQVKIQPPPVAPKPTKLPELRMQEEVCATKTQIAGSPLQVTPSTVIDHTPSITVPVHNLVPLTNQPINAALATMPPPSASLPELPASSVLNRTARPFAPGFISHRAATAPVVFRPNTAKKTPRPVSVVALVATPFSAPSDEKVIDVPPASFTVSQMSGDVPAEVSSTLVPMPTEPLQHSAIPDPAISLTPNPPLLVENIQSHTITQTVVPDSSVPVPIAAPPAGFTDPITITSIASSQSTAPESQMIPVDPMTSAVPATPVSTMTQLSSVVHQEKSTEVAPTAGGKTGILQEARRRSANKPMFKVFDNKKTSPNPELLSMVQNLDDRHKHAYTEHVSIAEDPYNFVDRRGRIAPPVAPKPRIIPEMPPIPHSGGKGAELFARKQNRRDLFVIDSAPSHPQQQQHYTEPQSAMPMMQPGDPSSWKYSPNVRAPPPIGYNPLLSPSCPLVLQRGGVKGTEIKPKVGKSGHGIQKEGIRAIDFMRRQPYQLNSAMFRFGGDSSTQSSGPSYQRQPQVGHTLSQPRQVPVKAARVYEIKRFSTPTPMSAPTICPTVITPRAQTSLAEPLCRSDMASPTSTPVSPPPQPEPVTAALSARAPGLPELPKMSATPIFLPTPYSPPASLSSMSSQSCQGLQATKQFKSAPELSPLPPVPLKPTTQAPKPRFIATRAGIQPHIWRPGAV</sequence>
<dbReference type="GO" id="GO:0030018">
    <property type="term" value="C:Z disc"/>
    <property type="evidence" value="ECO:0007669"/>
    <property type="project" value="TreeGrafter"/>
</dbReference>
<comment type="caution">
    <text evidence="12">The sequence shown here is derived from an EMBL/GenBank/DDBJ whole genome shotgun (WGS) entry which is preliminary data.</text>
</comment>
<dbReference type="InterPro" id="IPR051976">
    <property type="entry name" value="Synaptopodin_domain"/>
</dbReference>
<evidence type="ECO:0000256" key="7">
    <source>
        <dbReference type="ARBA" id="ARBA00038161"/>
    </source>
</evidence>
<dbReference type="EMBL" id="JAUCMX010000002">
    <property type="protein sequence ID" value="KAK3553999.1"/>
    <property type="molecule type" value="Genomic_DNA"/>
</dbReference>
<comment type="subcellular location">
    <subcellularLocation>
        <location evidence="1">Cytoplasm</location>
        <location evidence="1">Cytoskeleton</location>
    </subcellularLocation>
</comment>
<feature type="domain" description="PDZ" evidence="11">
    <location>
        <begin position="5"/>
        <end position="87"/>
    </location>
</feature>
<feature type="region of interest" description="Disordered" evidence="10">
    <location>
        <begin position="1069"/>
        <end position="1091"/>
    </location>
</feature>
<reference evidence="12" key="1">
    <citation type="submission" date="2023-06" db="EMBL/GenBank/DDBJ databases">
        <title>Male Hemibagrus guttatus genome.</title>
        <authorList>
            <person name="Bian C."/>
        </authorList>
    </citation>
    <scope>NUCLEOTIDE SEQUENCE</scope>
    <source>
        <strain evidence="12">Male_cb2023</strain>
        <tissue evidence="12">Muscle</tissue>
    </source>
</reference>
<dbReference type="InterPro" id="IPR001478">
    <property type="entry name" value="PDZ"/>
</dbReference>
<evidence type="ECO:0000313" key="12">
    <source>
        <dbReference type="EMBL" id="KAK3553999.1"/>
    </source>
</evidence>
<feature type="compositionally biased region" description="Polar residues" evidence="10">
    <location>
        <begin position="1000"/>
        <end position="1024"/>
    </location>
</feature>
<name>A0AAE0VD31_9TELE</name>
<organism evidence="12 13">
    <name type="scientific">Hemibagrus guttatus</name>
    <dbReference type="NCBI Taxonomy" id="175788"/>
    <lineage>
        <taxon>Eukaryota</taxon>
        <taxon>Metazoa</taxon>
        <taxon>Chordata</taxon>
        <taxon>Craniata</taxon>
        <taxon>Vertebrata</taxon>
        <taxon>Euteleostomi</taxon>
        <taxon>Actinopterygii</taxon>
        <taxon>Neopterygii</taxon>
        <taxon>Teleostei</taxon>
        <taxon>Ostariophysi</taxon>
        <taxon>Siluriformes</taxon>
        <taxon>Bagridae</taxon>
        <taxon>Hemibagrus</taxon>
    </lineage>
</organism>
<dbReference type="FunFam" id="2.30.42.10:FF:000137">
    <property type="entry name" value="Synaptopodin 2-like a"/>
    <property type="match status" value="1"/>
</dbReference>
<gene>
    <name evidence="12" type="ORF">QTP70_019114</name>
</gene>
<feature type="region of interest" description="Disordered" evidence="10">
    <location>
        <begin position="1123"/>
        <end position="1160"/>
    </location>
</feature>
<evidence type="ECO:0000256" key="10">
    <source>
        <dbReference type="SAM" id="MobiDB-lite"/>
    </source>
</evidence>
<keyword evidence="5" id="KW-0009">Actin-binding</keyword>
<evidence type="ECO:0000256" key="2">
    <source>
        <dbReference type="ARBA" id="ARBA00022481"/>
    </source>
</evidence>
<keyword evidence="6" id="KW-0206">Cytoskeleton</keyword>
<keyword evidence="4" id="KW-0597">Phosphoprotein</keyword>
<feature type="compositionally biased region" description="Low complexity" evidence="10">
    <location>
        <begin position="240"/>
        <end position="251"/>
    </location>
</feature>
<comment type="similarity">
    <text evidence="7">Belongs to the synaptopodin family.</text>
</comment>
<feature type="region of interest" description="Disordered" evidence="10">
    <location>
        <begin position="999"/>
        <end position="1024"/>
    </location>
</feature>
<dbReference type="CDD" id="cd10820">
    <property type="entry name" value="PDZ_SYNPO2-like"/>
    <property type="match status" value="1"/>
</dbReference>
<feature type="region of interest" description="Disordered" evidence="10">
    <location>
        <begin position="233"/>
        <end position="256"/>
    </location>
</feature>
<dbReference type="InterPro" id="IPR036034">
    <property type="entry name" value="PDZ_sf"/>
</dbReference>